<dbReference type="Gene3D" id="1.10.8.60">
    <property type="match status" value="1"/>
</dbReference>
<dbReference type="HOGENOM" id="CLU_555320_0_0_7"/>
<evidence type="ECO:0000259" key="3">
    <source>
        <dbReference type="PROSITE" id="PS50045"/>
    </source>
</evidence>
<evidence type="ECO:0000313" key="4">
    <source>
        <dbReference type="EMBL" id="ABK18543.1"/>
    </source>
</evidence>
<dbReference type="STRING" id="335543.Sfum_2866"/>
<dbReference type="CDD" id="cd00009">
    <property type="entry name" value="AAA"/>
    <property type="match status" value="1"/>
</dbReference>
<dbReference type="PANTHER" id="PTHR32071">
    <property type="entry name" value="TRANSCRIPTIONAL REGULATORY PROTEIN"/>
    <property type="match status" value="1"/>
</dbReference>
<gene>
    <name evidence="4" type="ordered locus">Sfum_2866</name>
</gene>
<keyword evidence="5" id="KW-1185">Reference proteome</keyword>
<name>A0LM91_SYNFM</name>
<dbReference type="GO" id="GO:0006355">
    <property type="term" value="P:regulation of DNA-templated transcription"/>
    <property type="evidence" value="ECO:0007669"/>
    <property type="project" value="InterPro"/>
</dbReference>
<dbReference type="InParanoid" id="A0LM91"/>
<dbReference type="SMART" id="SM00382">
    <property type="entry name" value="AAA"/>
    <property type="match status" value="1"/>
</dbReference>
<organism evidence="4 5">
    <name type="scientific">Syntrophobacter fumaroxidans (strain DSM 10017 / MPOB)</name>
    <dbReference type="NCBI Taxonomy" id="335543"/>
    <lineage>
        <taxon>Bacteria</taxon>
        <taxon>Pseudomonadati</taxon>
        <taxon>Thermodesulfobacteriota</taxon>
        <taxon>Syntrophobacteria</taxon>
        <taxon>Syntrophobacterales</taxon>
        <taxon>Syntrophobacteraceae</taxon>
        <taxon>Syntrophobacter</taxon>
    </lineage>
</organism>
<dbReference type="Pfam" id="PF00158">
    <property type="entry name" value="Sigma54_activat"/>
    <property type="match status" value="1"/>
</dbReference>
<dbReference type="InterPro" id="IPR027417">
    <property type="entry name" value="P-loop_NTPase"/>
</dbReference>
<feature type="domain" description="Sigma-54 factor interaction" evidence="3">
    <location>
        <begin position="170"/>
        <end position="433"/>
    </location>
</feature>
<accession>A0LM91</accession>
<keyword evidence="1" id="KW-0547">Nucleotide-binding</keyword>
<dbReference type="SUPFAM" id="SSF52540">
    <property type="entry name" value="P-loop containing nucleoside triphosphate hydrolases"/>
    <property type="match status" value="1"/>
</dbReference>
<protein>
    <submittedName>
        <fullName evidence="4">Response regulator receiver protein</fullName>
    </submittedName>
</protein>
<dbReference type="eggNOG" id="COG2204">
    <property type="taxonomic scope" value="Bacteria"/>
</dbReference>
<evidence type="ECO:0000313" key="5">
    <source>
        <dbReference type="Proteomes" id="UP000001784"/>
    </source>
</evidence>
<dbReference type="PANTHER" id="PTHR32071:SF122">
    <property type="entry name" value="SIGMA FACTOR"/>
    <property type="match status" value="1"/>
</dbReference>
<dbReference type="KEGG" id="sfu:Sfum_2866"/>
<reference evidence="4 5" key="1">
    <citation type="submission" date="2006-10" db="EMBL/GenBank/DDBJ databases">
        <title>Complete sequence of Syntrophobacter fumaroxidans MPOB.</title>
        <authorList>
            <consortium name="US DOE Joint Genome Institute"/>
            <person name="Copeland A."/>
            <person name="Lucas S."/>
            <person name="Lapidus A."/>
            <person name="Barry K."/>
            <person name="Detter J.C."/>
            <person name="Glavina del Rio T."/>
            <person name="Hammon N."/>
            <person name="Israni S."/>
            <person name="Pitluck S."/>
            <person name="Goltsman E.G."/>
            <person name="Martinez M."/>
            <person name="Schmutz J."/>
            <person name="Larimer F."/>
            <person name="Land M."/>
            <person name="Hauser L."/>
            <person name="Kyrpides N."/>
            <person name="Kim E."/>
            <person name="Boone D.R."/>
            <person name="Brockman F."/>
            <person name="Culley D."/>
            <person name="Ferry J."/>
            <person name="Gunsalus R."/>
            <person name="McInerney M.J."/>
            <person name="Morrison M."/>
            <person name="Plugge C."/>
            <person name="Rohlin L."/>
            <person name="Scholten J."/>
            <person name="Sieber J."/>
            <person name="Stams A.J.M."/>
            <person name="Worm P."/>
            <person name="Henstra A.M."/>
            <person name="Richardson P."/>
        </authorList>
    </citation>
    <scope>NUCLEOTIDE SEQUENCE [LARGE SCALE GENOMIC DNA]</scope>
    <source>
        <strain evidence="5">DSM 10017 / MPOB</strain>
    </source>
</reference>
<dbReference type="Proteomes" id="UP000001784">
    <property type="component" value="Chromosome"/>
</dbReference>
<evidence type="ECO:0000256" key="1">
    <source>
        <dbReference type="ARBA" id="ARBA00022741"/>
    </source>
</evidence>
<evidence type="ECO:0000256" key="2">
    <source>
        <dbReference type="ARBA" id="ARBA00022840"/>
    </source>
</evidence>
<dbReference type="Gene3D" id="3.40.50.300">
    <property type="entry name" value="P-loop containing nucleotide triphosphate hydrolases"/>
    <property type="match status" value="1"/>
</dbReference>
<proteinExistence type="predicted"/>
<dbReference type="GO" id="GO:0005524">
    <property type="term" value="F:ATP binding"/>
    <property type="evidence" value="ECO:0007669"/>
    <property type="project" value="UniProtKB-KW"/>
</dbReference>
<dbReference type="EMBL" id="CP000478">
    <property type="protein sequence ID" value="ABK18543.1"/>
    <property type="molecule type" value="Genomic_DNA"/>
</dbReference>
<dbReference type="AlphaFoldDB" id="A0LM91"/>
<dbReference type="InterPro" id="IPR003593">
    <property type="entry name" value="AAA+_ATPase"/>
</dbReference>
<dbReference type="PROSITE" id="PS50045">
    <property type="entry name" value="SIGMA54_INTERACT_4"/>
    <property type="match status" value="1"/>
</dbReference>
<sequence length="509" mass="57978">MTSNARLIYTGCMNRGHKLSARDRRFFELVSRATFCNPFSDRRTELDLRIADCSPATPYEERIDRVIANVAEEVRKLERADRADLRFYRGEDRYVVQNAFLFDVYHRVSDRLDELILREIASGHERRPLPFARDTLATLTGRGFSVPEAHRFFAMFYQVRRAFYFINHGLVGASPSMKQLRLHLWDDIFTHDIRWYEKYLWNRMEDFSTLLLGETGTGKGTAAAAIGRSGFIPYDVGKGCFTESFTQNFISINLSQYPEALIESELFGHRKGAFTGAIEHHQGIFARCSAHGSIFLDEIGDVSIPVQVKLLQVLQDRTFSPVGSHEKLRFNGRVIAATNKPLDDLRRRGLFRDDLFYRLCSDMIVVPPLRQRLGEDPAELDVMVAHVIRRIVGEASRELAVMVREAIGANLGAHYAWPGNVRELEQAVRGILLTSRYHGDRGVAATAPEAELISGIRDGVLTAHELVASYCALLYDRFGTYEEVARRTGLDRRTVKKHVQERRGAERAC</sequence>
<dbReference type="InterPro" id="IPR002078">
    <property type="entry name" value="Sigma_54_int"/>
</dbReference>
<keyword evidence="2" id="KW-0067">ATP-binding</keyword>